<keyword evidence="2" id="KW-1185">Reference proteome</keyword>
<dbReference type="EMBL" id="JBGFUD010000717">
    <property type="protein sequence ID" value="MFH4975101.1"/>
    <property type="molecule type" value="Genomic_DNA"/>
</dbReference>
<dbReference type="PANTHER" id="PTHR12216:SF3">
    <property type="entry name" value="UROCANATE HYDRATASE"/>
    <property type="match status" value="1"/>
</dbReference>
<reference evidence="1 2" key="1">
    <citation type="submission" date="2024-08" db="EMBL/GenBank/DDBJ databases">
        <title>Gnathostoma spinigerum genome.</title>
        <authorList>
            <person name="Gonzalez-Bertolin B."/>
            <person name="Monzon S."/>
            <person name="Zaballos A."/>
            <person name="Jimenez P."/>
            <person name="Dekumyoy P."/>
            <person name="Varona S."/>
            <person name="Cuesta I."/>
            <person name="Sumanam S."/>
            <person name="Adisakwattana P."/>
            <person name="Gasser R.B."/>
            <person name="Hernandez-Gonzalez A."/>
            <person name="Young N.D."/>
            <person name="Perteguer M.J."/>
        </authorList>
    </citation>
    <scope>NUCLEOTIDE SEQUENCE [LARGE SCALE GENOMIC DNA]</scope>
    <source>
        <strain evidence="1">AL3</strain>
        <tissue evidence="1">Liver</tissue>
    </source>
</reference>
<dbReference type="AlphaFoldDB" id="A0ABD6ECK8"/>
<dbReference type="Proteomes" id="UP001608902">
    <property type="component" value="Unassembled WGS sequence"/>
</dbReference>
<sequence length="95" mass="11336">MDYKFLFSTHIFDPLPEYPKEQRAVNVPHAPKRNVPLTKHEKRLAVSNILRYVPPHHHCLLSKEFADELNSYGHIYAFRFMPNFTLKVTPYYYTV</sequence>
<gene>
    <name evidence="1" type="ORF">AB6A40_001810</name>
</gene>
<organism evidence="1 2">
    <name type="scientific">Gnathostoma spinigerum</name>
    <dbReference type="NCBI Taxonomy" id="75299"/>
    <lineage>
        <taxon>Eukaryota</taxon>
        <taxon>Metazoa</taxon>
        <taxon>Ecdysozoa</taxon>
        <taxon>Nematoda</taxon>
        <taxon>Chromadorea</taxon>
        <taxon>Rhabditida</taxon>
        <taxon>Spirurina</taxon>
        <taxon>Gnathostomatomorpha</taxon>
        <taxon>Gnathostomatoidea</taxon>
        <taxon>Gnathostomatidae</taxon>
        <taxon>Gnathostoma</taxon>
    </lineage>
</organism>
<evidence type="ECO:0000313" key="1">
    <source>
        <dbReference type="EMBL" id="MFH4975101.1"/>
    </source>
</evidence>
<evidence type="ECO:0000313" key="2">
    <source>
        <dbReference type="Proteomes" id="UP001608902"/>
    </source>
</evidence>
<proteinExistence type="predicted"/>
<dbReference type="InterPro" id="IPR023637">
    <property type="entry name" value="Urocanase-like"/>
</dbReference>
<protein>
    <submittedName>
        <fullName evidence="1">Uncharacterized protein</fullName>
    </submittedName>
</protein>
<name>A0ABD6ECK8_9BILA</name>
<accession>A0ABD6ECK8</accession>
<comment type="caution">
    <text evidence="1">The sequence shown here is derived from an EMBL/GenBank/DDBJ whole genome shotgun (WGS) entry which is preliminary data.</text>
</comment>
<dbReference type="PANTHER" id="PTHR12216">
    <property type="entry name" value="UROCANATE HYDRATASE"/>
    <property type="match status" value="1"/>
</dbReference>